<keyword evidence="9" id="KW-0165">Cleavage on pair of basic residues</keyword>
<evidence type="ECO:0000256" key="7">
    <source>
        <dbReference type="ARBA" id="ARBA00022511"/>
    </source>
</evidence>
<dbReference type="CDD" id="cd09909">
    <property type="entry name" value="HIV-1-like_HR1-HR2"/>
    <property type="match status" value="1"/>
</dbReference>
<keyword evidence="17 25" id="KW-0472">Membrane</keyword>
<dbReference type="GO" id="GO:0020002">
    <property type="term" value="C:host cell plasma membrane"/>
    <property type="evidence" value="ECO:0007669"/>
    <property type="project" value="UniProtKB-SubCell"/>
</dbReference>
<evidence type="ECO:0000256" key="19">
    <source>
        <dbReference type="ARBA" id="ARBA00023180"/>
    </source>
</evidence>
<evidence type="ECO:0000256" key="9">
    <source>
        <dbReference type="ARBA" id="ARBA00022685"/>
    </source>
</evidence>
<feature type="compositionally biased region" description="Polar residues" evidence="24">
    <location>
        <begin position="746"/>
        <end position="756"/>
    </location>
</feature>
<evidence type="ECO:0000256" key="11">
    <source>
        <dbReference type="ARBA" id="ARBA00022804"/>
    </source>
</evidence>
<keyword evidence="18" id="KW-1015">Disulfide bond</keyword>
<comment type="function">
    <text evidence="21">The transmembrane protein (TM) acts as a class I viral fusion protein. Under the current model, the protein has at least 3 conformational states: pre-fusion native state, pre-hairpin intermediate state, and post-fusion hairpin state. During viral and target cell membrane fusion, the coiled coil regions (heptad repeats) assume a trimer-of-hairpins structure, positioning the fusion peptide in close proximity to the C-terminal region of the ectodomain. The formation of this structure appears to drive apposition and subsequent fusion of viral and target cell membranes. Membranes fusion leads to delivery of the nucleocapsid into the cytoplasm.</text>
</comment>
<evidence type="ECO:0000256" key="12">
    <source>
        <dbReference type="ARBA" id="ARBA00022844"/>
    </source>
</evidence>
<dbReference type="Pfam" id="PF00517">
    <property type="entry name" value="GP41"/>
    <property type="match status" value="1"/>
</dbReference>
<evidence type="ECO:0000256" key="18">
    <source>
        <dbReference type="ARBA" id="ARBA00023157"/>
    </source>
</evidence>
<evidence type="ECO:0000256" key="21">
    <source>
        <dbReference type="ARBA" id="ARBA00024648"/>
    </source>
</evidence>
<dbReference type="GO" id="GO:0005198">
    <property type="term" value="F:structural molecule activity"/>
    <property type="evidence" value="ECO:0007669"/>
    <property type="project" value="InterPro"/>
</dbReference>
<evidence type="ECO:0000256" key="20">
    <source>
        <dbReference type="ARBA" id="ARBA00023296"/>
    </source>
</evidence>
<feature type="transmembrane region" description="Helical" evidence="25">
    <location>
        <begin position="819"/>
        <end position="839"/>
    </location>
</feature>
<gene>
    <name evidence="27" type="primary">env</name>
</gene>
<evidence type="ECO:0000256" key="14">
    <source>
        <dbReference type="ARBA" id="ARBA00022879"/>
    </source>
</evidence>
<keyword evidence="11" id="KW-1161">Viral attachment to host cell</keyword>
<keyword evidence="14" id="KW-0261">Viral envelope protein</keyword>
<accession>K4P9A1</accession>
<keyword evidence="15 25" id="KW-1133">Transmembrane helix</keyword>
<reference evidence="27" key="1">
    <citation type="submission" date="2012-05" db="EMBL/GenBank/DDBJ databases">
        <authorList>
            <person name="Dong J."/>
            <person name="Zhu W."/>
            <person name="Haga T."/>
        </authorList>
    </citation>
    <scope>NUCLEOTIDE SEQUENCE</scope>
    <source>
        <strain evidence="27">Miyazaki2011-A</strain>
    </source>
</reference>
<reference evidence="27" key="2">
    <citation type="journal article" date="2013" name="J. Gen. Virol.">
        <title>Identification of a novel equine infectious anemia virus field strain isolated from feral horses in southern Japan.</title>
        <authorList>
            <person name="Dong J.B."/>
            <person name="Zhu W."/>
            <person name="Cook F.R."/>
            <person name="Goto Y."/>
            <person name="Horii Y."/>
            <person name="Haga T."/>
        </authorList>
    </citation>
    <scope>NUCLEOTIDE SEQUENCE</scope>
    <source>
        <strain evidence="27">Miyazaki2011-A</strain>
    </source>
</reference>
<evidence type="ECO:0000256" key="1">
    <source>
        <dbReference type="ARBA" id="ARBA00004402"/>
    </source>
</evidence>
<dbReference type="Pfam" id="PF00971">
    <property type="entry name" value="EIAV_GP90"/>
    <property type="match status" value="1"/>
</dbReference>
<evidence type="ECO:0000256" key="2">
    <source>
        <dbReference type="ARBA" id="ARBA00004505"/>
    </source>
</evidence>
<evidence type="ECO:0000256" key="24">
    <source>
        <dbReference type="SAM" id="MobiDB-lite"/>
    </source>
</evidence>
<evidence type="ECO:0000256" key="8">
    <source>
        <dbReference type="ARBA" id="ARBA00022581"/>
    </source>
</evidence>
<keyword evidence="19" id="KW-0325">Glycoprotein</keyword>
<protein>
    <recommendedName>
        <fullName evidence="6">Envelope glycoprotein</fullName>
    </recommendedName>
    <alternativeName>
        <fullName evidence="23">Env polyprotein</fullName>
    </alternativeName>
</protein>
<feature type="domain" description="Retroviral envelope protein GP41-like" evidence="26">
    <location>
        <begin position="495"/>
        <end position="655"/>
    </location>
</feature>
<feature type="transmembrane region" description="Helical" evidence="25">
    <location>
        <begin position="622"/>
        <end position="644"/>
    </location>
</feature>
<evidence type="ECO:0000259" key="26">
    <source>
        <dbReference type="Pfam" id="PF00517"/>
    </source>
</evidence>
<feature type="region of interest" description="Disordered" evidence="24">
    <location>
        <begin position="742"/>
        <end position="763"/>
    </location>
</feature>
<comment type="subcellular location">
    <subcellularLocation>
        <location evidence="2">Host cell membrane</location>
        <topology evidence="2">Peripheral membrane protein</topology>
    </subcellularLocation>
    <subcellularLocation>
        <location evidence="1">Host cell membrane</location>
        <topology evidence="1">Single-pass type I membrane protein</topology>
    </subcellularLocation>
    <subcellularLocation>
        <location evidence="4">Virion membrane</location>
        <topology evidence="4">Peripheral membrane protein</topology>
    </subcellularLocation>
    <subcellularLocation>
        <location evidence="3">Virion membrane</location>
        <topology evidence="3">Single-pass type I membrane protein</topology>
    </subcellularLocation>
</comment>
<comment type="subunit">
    <text evidence="5">The mature envelope protein (Env) consists of a trimer of SU-TM heterodimers attached by noncovalent interactions or by a labile interchain disulfide bond.</text>
</comment>
<proteinExistence type="predicted"/>
<evidence type="ECO:0000313" key="27">
    <source>
        <dbReference type="EMBL" id="AFV61762.1"/>
    </source>
</evidence>
<dbReference type="GO" id="GO:0046718">
    <property type="term" value="P:symbiont entry into host cell"/>
    <property type="evidence" value="ECO:0007669"/>
    <property type="project" value="UniProtKB-KW"/>
</dbReference>
<evidence type="ECO:0000256" key="23">
    <source>
        <dbReference type="ARBA" id="ARBA00029888"/>
    </source>
</evidence>
<evidence type="ECO:0000256" key="6">
    <source>
        <dbReference type="ARBA" id="ARBA00014571"/>
    </source>
</evidence>
<dbReference type="GO" id="GO:0019062">
    <property type="term" value="P:virion attachment to host cell"/>
    <property type="evidence" value="ECO:0007669"/>
    <property type="project" value="UniProtKB-KW"/>
</dbReference>
<dbReference type="InterPro" id="IPR000328">
    <property type="entry name" value="GP41-like"/>
</dbReference>
<keyword evidence="13" id="KW-1043">Host membrane</keyword>
<evidence type="ECO:0000256" key="13">
    <source>
        <dbReference type="ARBA" id="ARBA00022870"/>
    </source>
</evidence>
<dbReference type="EMBL" id="JX003263">
    <property type="protein sequence ID" value="AFV61762.1"/>
    <property type="molecule type" value="Genomic_DNA"/>
</dbReference>
<evidence type="ECO:0000256" key="3">
    <source>
        <dbReference type="ARBA" id="ARBA00004563"/>
    </source>
</evidence>
<keyword evidence="10 25" id="KW-0812">Transmembrane</keyword>
<evidence type="ECO:0000256" key="16">
    <source>
        <dbReference type="ARBA" id="ARBA00023054"/>
    </source>
</evidence>
<evidence type="ECO:0000256" key="22">
    <source>
        <dbReference type="ARBA" id="ARBA00025621"/>
    </source>
</evidence>
<keyword evidence="7" id="KW-1032">Host cell membrane</keyword>
<evidence type="ECO:0000256" key="5">
    <source>
        <dbReference type="ARBA" id="ARBA00011327"/>
    </source>
</evidence>
<feature type="transmembrane region" description="Helical" evidence="25">
    <location>
        <begin position="77"/>
        <end position="98"/>
    </location>
</feature>
<evidence type="ECO:0000256" key="25">
    <source>
        <dbReference type="SAM" id="Phobius"/>
    </source>
</evidence>
<keyword evidence="8" id="KW-0945">Host-virus interaction</keyword>
<sequence length="866" mass="98179">MVSIAFYGGIPGGISTPISSESEQADTDKRGPMVFQPYCYNGSNKRRMAEEGKQIPPEEREELFQGEELKKERRNDWWKIGMFLLCLLGTTGGFLWWYEGQEHSHYIGPVAVGGGLNGSGMTSAIECWSSFPGCRPFNNYFSYETNKTINIDNNTAATLLQAYHRKIGYLYKTSCVDSDHCQEYTCQKFDADKIDNGSTTINITIISPFNLLECNLTEKAKTIVVPEQEMVNISNSWYPKGYNETWAKVKHCPIDLLYGIHPIRLCVQPPFFLVRKNNDTNHTLSNCGPQVFLGVLDDNKTVVKSEEKCKIIRFNIKRQDYFGQYITPIVYNYTLNISRCNQKNNKSVSVIMYESGNIQYLLCNVNNENNNTNITDAIKNYICIAQSFGKIGQAHLELPRPTKGIKQQNFTRYNCSINDQGEMRKWTLVKTSGITPLPVSSSDNSGLIRYKRDFGISAIIAAIVAATAIAASATMSYIALTQTNHLMDVTNHTFEVENNTISGMELIEKQIHMLYAMILQTHADVQLLKEQQKIEETFNMIGCAERSHIFCHTGHPWNETWGSLNDSTQWDDWVTRMNGLEHEVLTTLHAARNNLEQSIITFNTPDTIAQFGKNIWSHVANWIPGLGASLTKYVILFLLVYVVLTSMPKFLRHLLTTISGARSSASRYLKETYHRRRVWQEGHWDQDQYNIHLANVTVGSEEEFNTQNNFRNNWNGDSKVYDKLQKHWRRLTKRSGEDWHIPGVNEGTSHHGTTTGAKKKHIGGNPQQGSLDLEIQSTGGNIYDCCIKAQEGTLTIPCCGFPLWLFWGLLIIMGRLLGYGLKGLAIMLQIIGKGLYGLLNMIKQIFDYMGNAFSPPKSHISMPQYI</sequence>
<comment type="function">
    <text evidence="22">The surface protein (SU) attaches the virus to the host cell by binding to its receptor. This interaction triggers the refolding of the transmembrane protein (TM) and is thought to activate its fusogenic potential by unmasking its fusion peptide. Fusion occurs at the host cell plasma membrane.</text>
</comment>
<name>K4P9A1_9RETR</name>
<evidence type="ECO:0000256" key="17">
    <source>
        <dbReference type="ARBA" id="ARBA00023136"/>
    </source>
</evidence>
<dbReference type="InterPro" id="IPR001361">
    <property type="entry name" value="Gp90_EIAV"/>
</dbReference>
<evidence type="ECO:0000256" key="15">
    <source>
        <dbReference type="ARBA" id="ARBA00022989"/>
    </source>
</evidence>
<feature type="transmembrane region" description="Helical" evidence="25">
    <location>
        <begin position="454"/>
        <end position="480"/>
    </location>
</feature>
<evidence type="ECO:0000256" key="10">
    <source>
        <dbReference type="ARBA" id="ARBA00022692"/>
    </source>
</evidence>
<keyword evidence="16" id="KW-0175">Coiled coil</keyword>
<keyword evidence="12" id="KW-0946">Virion</keyword>
<evidence type="ECO:0000256" key="4">
    <source>
        <dbReference type="ARBA" id="ARBA00004650"/>
    </source>
</evidence>
<keyword evidence="20" id="KW-1160">Virus entry into host cell</keyword>
<dbReference type="GO" id="GO:0055036">
    <property type="term" value="C:virion membrane"/>
    <property type="evidence" value="ECO:0007669"/>
    <property type="project" value="UniProtKB-SubCell"/>
</dbReference>
<organism evidence="27">
    <name type="scientific">Equine infectious anemia virus</name>
    <dbReference type="NCBI Taxonomy" id="11665"/>
    <lineage>
        <taxon>Viruses</taxon>
        <taxon>Riboviria</taxon>
        <taxon>Pararnavirae</taxon>
        <taxon>Artverviricota</taxon>
        <taxon>Revtraviricetes</taxon>
        <taxon>Ortervirales</taxon>
        <taxon>Retroviridae</taxon>
        <taxon>Orthoretrovirinae</taxon>
        <taxon>Lentivirus</taxon>
        <taxon>Lentivirus equinfane</taxon>
    </lineage>
</organism>
<dbReference type="GO" id="GO:0019031">
    <property type="term" value="C:viral envelope"/>
    <property type="evidence" value="ECO:0007669"/>
    <property type="project" value="UniProtKB-KW"/>
</dbReference>